<dbReference type="InterPro" id="IPR036322">
    <property type="entry name" value="WD40_repeat_dom_sf"/>
</dbReference>
<feature type="region of interest" description="Disordered" evidence="5">
    <location>
        <begin position="524"/>
        <end position="544"/>
    </location>
</feature>
<sequence length="544" mass="55383">MASPASVPALLETLLGEDDSDGQDTALLPYIQALQRWKVWRDNVPLFYSSCVQCTNEWPSLTVQLFPHITPDPHTPDLQRHAVLYGNKQGDDDATVIVMASFAVFESGARQPLPSRLSDETAPVLDIATYAHPAGDVDRLRYCPSRPELLAAKCAGAALSLYDVGSVTLARPKSDRPAAAERAVEDAAGAAGAGMEVEEEGEEGGGGGGSLLCGGPVSTLKSAAQEDVSLAWGDSGGGGGLRLFSGVLGGGIGEYAVREDGSLAEVTVRRGGHDGDASVVDLAWGAAGAAAEPSGGAAADAAAAAAAGPGLLASCGTDGRTVLWDPRQRPPALQAPRCRQDVNGVGFSPVAGGSLLATAGNDGIVRVYDVRQLGGSAAGTSASTSSAAAAAAPQALHRLKGHCCAVRQVSFNPYGNGGGGGGPLLASADEQGRVLLWQLGRSEALEEGLATRPELLFAHAGHVLPVDDFSWSTVLYGTLASVAGFLDPEVVAAARAYPGAEPDLPQPPPAVQVWRPAADVLPPPPAAAVATHRSRARAAMSSSP</sequence>
<accession>A0A9W6BBS4</accession>
<evidence type="ECO:0000313" key="8">
    <source>
        <dbReference type="Proteomes" id="UP001165080"/>
    </source>
</evidence>
<comment type="similarity">
    <text evidence="1">Belongs to the WD repeat RBAP46/RBAP48/MSI1 family.</text>
</comment>
<dbReference type="InterPro" id="IPR050459">
    <property type="entry name" value="WD_repeat_RBAP46/RBAP48/MSI1"/>
</dbReference>
<dbReference type="EMBL" id="BRXU01000002">
    <property type="protein sequence ID" value="GLC49254.1"/>
    <property type="molecule type" value="Genomic_DNA"/>
</dbReference>
<name>A0A9W6BBS4_9CHLO</name>
<feature type="region of interest" description="Disordered" evidence="5">
    <location>
        <begin position="172"/>
        <end position="211"/>
    </location>
</feature>
<dbReference type="InterPro" id="IPR001680">
    <property type="entry name" value="WD40_rpt"/>
</dbReference>
<feature type="compositionally biased region" description="Basic and acidic residues" evidence="5">
    <location>
        <begin position="172"/>
        <end position="185"/>
    </location>
</feature>
<dbReference type="Pfam" id="PF00400">
    <property type="entry name" value="WD40"/>
    <property type="match status" value="1"/>
</dbReference>
<feature type="compositionally biased region" description="Low complexity" evidence="5">
    <location>
        <begin position="186"/>
        <end position="195"/>
    </location>
</feature>
<dbReference type="OrthoDB" id="534585at2759"/>
<gene>
    <name evidence="7" type="primary">PLEST004292</name>
    <name evidence="7" type="ORF">PLESTB_000199300</name>
</gene>
<dbReference type="Proteomes" id="UP001165080">
    <property type="component" value="Unassembled WGS sequence"/>
</dbReference>
<dbReference type="AlphaFoldDB" id="A0A9W6BBS4"/>
<dbReference type="InterPro" id="IPR022052">
    <property type="entry name" value="Histone-bd_RBBP4-like_N"/>
</dbReference>
<dbReference type="Gene3D" id="2.130.10.10">
    <property type="entry name" value="YVTN repeat-like/Quinoprotein amine dehydrogenase"/>
    <property type="match status" value="1"/>
</dbReference>
<evidence type="ECO:0000256" key="3">
    <source>
        <dbReference type="ARBA" id="ARBA00022737"/>
    </source>
</evidence>
<evidence type="ECO:0000256" key="5">
    <source>
        <dbReference type="SAM" id="MobiDB-lite"/>
    </source>
</evidence>
<evidence type="ECO:0000259" key="6">
    <source>
        <dbReference type="Pfam" id="PF12265"/>
    </source>
</evidence>
<dbReference type="PANTHER" id="PTHR22850">
    <property type="entry name" value="WD40 REPEAT FAMILY"/>
    <property type="match status" value="1"/>
</dbReference>
<dbReference type="GO" id="GO:0006325">
    <property type="term" value="P:chromatin organization"/>
    <property type="evidence" value="ECO:0007669"/>
    <property type="project" value="UniProtKB-KW"/>
</dbReference>
<dbReference type="InterPro" id="IPR015943">
    <property type="entry name" value="WD40/YVTN_repeat-like_dom_sf"/>
</dbReference>
<comment type="caution">
    <text evidence="7">The sequence shown here is derived from an EMBL/GenBank/DDBJ whole genome shotgun (WGS) entry which is preliminary data.</text>
</comment>
<dbReference type="SMART" id="SM00320">
    <property type="entry name" value="WD40"/>
    <property type="match status" value="4"/>
</dbReference>
<organism evidence="7 8">
    <name type="scientific">Pleodorina starrii</name>
    <dbReference type="NCBI Taxonomy" id="330485"/>
    <lineage>
        <taxon>Eukaryota</taxon>
        <taxon>Viridiplantae</taxon>
        <taxon>Chlorophyta</taxon>
        <taxon>core chlorophytes</taxon>
        <taxon>Chlorophyceae</taxon>
        <taxon>CS clade</taxon>
        <taxon>Chlamydomonadales</taxon>
        <taxon>Volvocaceae</taxon>
        <taxon>Pleodorina</taxon>
    </lineage>
</organism>
<dbReference type="SUPFAM" id="SSF50978">
    <property type="entry name" value="WD40 repeat-like"/>
    <property type="match status" value="1"/>
</dbReference>
<keyword evidence="4" id="KW-0156">Chromatin regulator</keyword>
<evidence type="ECO:0000256" key="2">
    <source>
        <dbReference type="ARBA" id="ARBA00022574"/>
    </source>
</evidence>
<feature type="domain" description="Histone-binding protein RBBP4-like N-terminal" evidence="6">
    <location>
        <begin position="38"/>
        <end position="99"/>
    </location>
</feature>
<dbReference type="Pfam" id="PF12265">
    <property type="entry name" value="CAF1C_H4-bd"/>
    <property type="match status" value="1"/>
</dbReference>
<reference evidence="7 8" key="1">
    <citation type="journal article" date="2023" name="Commun. Biol.">
        <title>Reorganization of the ancestral sex-determining regions during the evolution of trioecy in Pleodorina starrii.</title>
        <authorList>
            <person name="Takahashi K."/>
            <person name="Suzuki S."/>
            <person name="Kawai-Toyooka H."/>
            <person name="Yamamoto K."/>
            <person name="Hamaji T."/>
            <person name="Ootsuki R."/>
            <person name="Yamaguchi H."/>
            <person name="Kawachi M."/>
            <person name="Higashiyama T."/>
            <person name="Nozaki H."/>
        </authorList>
    </citation>
    <scope>NUCLEOTIDE SEQUENCE [LARGE SCALE GENOMIC DNA]</scope>
    <source>
        <strain evidence="7 8">NIES-4479</strain>
    </source>
</reference>
<keyword evidence="2" id="KW-0853">WD repeat</keyword>
<proteinExistence type="inferred from homology"/>
<evidence type="ECO:0000313" key="7">
    <source>
        <dbReference type="EMBL" id="GLC49254.1"/>
    </source>
</evidence>
<evidence type="ECO:0000256" key="4">
    <source>
        <dbReference type="ARBA" id="ARBA00022853"/>
    </source>
</evidence>
<keyword evidence="3" id="KW-0677">Repeat</keyword>
<keyword evidence="8" id="KW-1185">Reference proteome</keyword>
<protein>
    <submittedName>
        <fullName evidence="7">Chromatin organization</fullName>
    </submittedName>
</protein>
<evidence type="ECO:0000256" key="1">
    <source>
        <dbReference type="ARBA" id="ARBA00009341"/>
    </source>
</evidence>